<dbReference type="InterPro" id="IPR029063">
    <property type="entry name" value="SAM-dependent_MTases_sf"/>
</dbReference>
<dbReference type="GO" id="GO:0009007">
    <property type="term" value="F:site-specific DNA-methyltransferase (adenine-specific) activity"/>
    <property type="evidence" value="ECO:0007669"/>
    <property type="project" value="TreeGrafter"/>
</dbReference>
<dbReference type="SUPFAM" id="SSF53335">
    <property type="entry name" value="S-adenosyl-L-methionine-dependent methyltransferases"/>
    <property type="match status" value="1"/>
</dbReference>
<protein>
    <recommendedName>
        <fullName evidence="4">Methyltransferase</fullName>
        <ecNumber evidence="4">2.1.1.-</ecNumber>
    </recommendedName>
</protein>
<evidence type="ECO:0000259" key="6">
    <source>
        <dbReference type="Pfam" id="PF01555"/>
    </source>
</evidence>
<proteinExistence type="inferred from homology"/>
<feature type="domain" description="DNA methylase N-4/N-6" evidence="6">
    <location>
        <begin position="30"/>
        <end position="238"/>
    </location>
</feature>
<evidence type="ECO:0000313" key="8">
    <source>
        <dbReference type="Proteomes" id="UP000582643"/>
    </source>
</evidence>
<dbReference type="PRINTS" id="PR00508">
    <property type="entry name" value="S21N4MTFRASE"/>
</dbReference>
<evidence type="ECO:0000313" key="7">
    <source>
        <dbReference type="EMBL" id="MBB4984987.1"/>
    </source>
</evidence>
<sequence>MPEPYYADEHVTLYLGDSRAILPGLNLQADCVITDPPYGETALAWDQWPTDWPAPVAAASNSMWCFGSMRMFLEHGAELAAAGWKLSQDVIWEKANGSGFATDRFRRVHEIATHWYRGNWADIHHDTPRTAYSGPDKSARARGSRTPHTGTIGAHTYADNGTRLARSVIKAGAVRHQKRHPTEKPIEVLIPLIEYACPPGGLVLDPFAGSGSTLDAARLTGRRGIGIEANEQYAEAAANRLSALVLDIA</sequence>
<dbReference type="Proteomes" id="UP000582643">
    <property type="component" value="Unassembled WGS sequence"/>
</dbReference>
<keyword evidence="3 7" id="KW-0808">Transferase</keyword>
<dbReference type="PROSITE" id="PS00092">
    <property type="entry name" value="N6_MTASE"/>
    <property type="match status" value="1"/>
</dbReference>
<reference evidence="7 8" key="1">
    <citation type="submission" date="2020-08" db="EMBL/GenBank/DDBJ databases">
        <title>Genomic Encyclopedia of Type Strains, Phase III (KMG-III): the genomes of soil and plant-associated and newly described type strains.</title>
        <authorList>
            <person name="Whitman W."/>
        </authorList>
    </citation>
    <scope>NUCLEOTIDE SEQUENCE [LARGE SCALE GENOMIC DNA]</scope>
    <source>
        <strain evidence="7 8">SFB5A</strain>
    </source>
</reference>
<dbReference type="Pfam" id="PF01555">
    <property type="entry name" value="N6_N4_Mtase"/>
    <property type="match status" value="1"/>
</dbReference>
<dbReference type="InterPro" id="IPR002941">
    <property type="entry name" value="DNA_methylase_N4/N6"/>
</dbReference>
<dbReference type="GO" id="GO:0008170">
    <property type="term" value="F:N-methyltransferase activity"/>
    <property type="evidence" value="ECO:0007669"/>
    <property type="project" value="InterPro"/>
</dbReference>
<dbReference type="RefSeq" id="WP_184932214.1">
    <property type="nucleotide sequence ID" value="NZ_JACHJY010000009.1"/>
</dbReference>
<name>A0A7W7U6B6_9ACTN</name>
<dbReference type="GO" id="GO:0003677">
    <property type="term" value="F:DNA binding"/>
    <property type="evidence" value="ECO:0007669"/>
    <property type="project" value="InterPro"/>
</dbReference>
<keyword evidence="2 7" id="KW-0489">Methyltransferase</keyword>
<dbReference type="PANTHER" id="PTHR13370:SF3">
    <property type="entry name" value="TRNA (GUANINE(10)-N2)-METHYLTRANSFERASE HOMOLOG"/>
    <property type="match status" value="1"/>
</dbReference>
<evidence type="ECO:0000256" key="5">
    <source>
        <dbReference type="SAM" id="MobiDB-lite"/>
    </source>
</evidence>
<dbReference type="AlphaFoldDB" id="A0A7W7U6B6"/>
<dbReference type="GO" id="GO:0005737">
    <property type="term" value="C:cytoplasm"/>
    <property type="evidence" value="ECO:0007669"/>
    <property type="project" value="TreeGrafter"/>
</dbReference>
<organism evidence="7 8">
    <name type="scientific">Streptomyces nymphaeiformis</name>
    <dbReference type="NCBI Taxonomy" id="2663842"/>
    <lineage>
        <taxon>Bacteria</taxon>
        <taxon>Bacillati</taxon>
        <taxon>Actinomycetota</taxon>
        <taxon>Actinomycetes</taxon>
        <taxon>Kitasatosporales</taxon>
        <taxon>Streptomycetaceae</taxon>
        <taxon>Streptomyces</taxon>
    </lineage>
</organism>
<comment type="similarity">
    <text evidence="1 4">Belongs to the N(4)/N(6)-methyltransferase family.</text>
</comment>
<evidence type="ECO:0000256" key="2">
    <source>
        <dbReference type="ARBA" id="ARBA00022603"/>
    </source>
</evidence>
<accession>A0A7W7U6B6</accession>
<comment type="caution">
    <text evidence="7">The sequence shown here is derived from an EMBL/GenBank/DDBJ whole genome shotgun (WGS) entry which is preliminary data.</text>
</comment>
<dbReference type="InterPro" id="IPR001091">
    <property type="entry name" value="RM_Methyltransferase"/>
</dbReference>
<dbReference type="InterPro" id="IPR002052">
    <property type="entry name" value="DNA_methylase_N6_adenine_CS"/>
</dbReference>
<gene>
    <name evidence="7" type="ORF">GGE06_005937</name>
</gene>
<evidence type="ECO:0000256" key="1">
    <source>
        <dbReference type="ARBA" id="ARBA00006594"/>
    </source>
</evidence>
<evidence type="ECO:0000256" key="3">
    <source>
        <dbReference type="ARBA" id="ARBA00022679"/>
    </source>
</evidence>
<dbReference type="EC" id="2.1.1.-" evidence="4"/>
<evidence type="ECO:0000256" key="4">
    <source>
        <dbReference type="RuleBase" id="RU362026"/>
    </source>
</evidence>
<dbReference type="GO" id="GO:0032259">
    <property type="term" value="P:methylation"/>
    <property type="evidence" value="ECO:0007669"/>
    <property type="project" value="UniProtKB-KW"/>
</dbReference>
<feature type="region of interest" description="Disordered" evidence="5">
    <location>
        <begin position="131"/>
        <end position="150"/>
    </location>
</feature>
<dbReference type="Gene3D" id="3.40.50.150">
    <property type="entry name" value="Vaccinia Virus protein VP39"/>
    <property type="match status" value="1"/>
</dbReference>
<keyword evidence="8" id="KW-1185">Reference proteome</keyword>
<dbReference type="EMBL" id="JACHJY010000009">
    <property type="protein sequence ID" value="MBB4984987.1"/>
    <property type="molecule type" value="Genomic_DNA"/>
</dbReference>
<dbReference type="PANTHER" id="PTHR13370">
    <property type="entry name" value="RNA METHYLASE-RELATED"/>
    <property type="match status" value="1"/>
</dbReference>